<feature type="transmembrane region" description="Helical" evidence="8">
    <location>
        <begin position="99"/>
        <end position="116"/>
    </location>
</feature>
<feature type="transmembrane region" description="Helical" evidence="8">
    <location>
        <begin position="363"/>
        <end position="383"/>
    </location>
</feature>
<gene>
    <name evidence="10" type="ORF">SAMN04490220_8659</name>
</gene>
<dbReference type="PROSITE" id="PS50850">
    <property type="entry name" value="MFS"/>
    <property type="match status" value="1"/>
</dbReference>
<accession>A0A1H5M6F3</accession>
<feature type="region of interest" description="Disordered" evidence="7">
    <location>
        <begin position="419"/>
        <end position="461"/>
    </location>
</feature>
<evidence type="ECO:0000256" key="4">
    <source>
        <dbReference type="ARBA" id="ARBA00022692"/>
    </source>
</evidence>
<feature type="domain" description="Major facilitator superfamily (MFS) profile" evidence="9">
    <location>
        <begin position="33"/>
        <end position="415"/>
    </location>
</feature>
<feature type="compositionally biased region" description="Basic residues" evidence="7">
    <location>
        <begin position="433"/>
        <end position="451"/>
    </location>
</feature>
<sequence>MRTSTSLVEQLSEGERSGVVPRQRRDTTEGGLGWSIAAAGTVTAIFLLSNSATPLYARWQAEWGFDSGLLTVIFATYMVGLIAALVVAGRLADRFGRKAVLVPGLGAAVIAAVLFLSAQNIIWLLVARLLAGAAVGAAVTAGMAAVVDLAPDRHKRTGSLIASVSMVFGAGLGPLLAGGLAASDSSSPQTLVFSVVLFVEVGALIVAIVLPMKRSSAPSAARLLALPSAPRENRRELRRGIGAFAPGITATSFVLSLGPTVLRFVGMPGVFVAGAVACAMFLVATGIQFALSRLTTRAHLTLSSIAAIAAMIFMVLAVTVFPVAALAIIAALLAGAAQGLGQLAGLSLIATHVPAEKRAESNAVFNIGGYIPAGILSVLVGYAADTFGLSLAVALFGAVLTVAAAVALVTTGTSAKHQAAESITEGELPSSHPRSHHRSSRRSRPGPRHHDRATPGSSWRR</sequence>
<keyword evidence="3" id="KW-1003">Cell membrane</keyword>
<dbReference type="InterPro" id="IPR020846">
    <property type="entry name" value="MFS_dom"/>
</dbReference>
<dbReference type="Proteomes" id="UP000183407">
    <property type="component" value="Unassembled WGS sequence"/>
</dbReference>
<dbReference type="PROSITE" id="PS00216">
    <property type="entry name" value="SUGAR_TRANSPORT_1"/>
    <property type="match status" value="1"/>
</dbReference>
<dbReference type="Pfam" id="PF07690">
    <property type="entry name" value="MFS_1"/>
    <property type="match status" value="1"/>
</dbReference>
<feature type="transmembrane region" description="Helical" evidence="8">
    <location>
        <begin position="298"/>
        <end position="318"/>
    </location>
</feature>
<dbReference type="SUPFAM" id="SSF103473">
    <property type="entry name" value="MFS general substrate transporter"/>
    <property type="match status" value="1"/>
</dbReference>
<feature type="transmembrane region" description="Helical" evidence="8">
    <location>
        <begin position="68"/>
        <end position="87"/>
    </location>
</feature>
<feature type="transmembrane region" description="Helical" evidence="8">
    <location>
        <begin position="389"/>
        <end position="409"/>
    </location>
</feature>
<evidence type="ECO:0000256" key="2">
    <source>
        <dbReference type="ARBA" id="ARBA00022448"/>
    </source>
</evidence>
<feature type="transmembrane region" description="Helical" evidence="8">
    <location>
        <begin position="324"/>
        <end position="351"/>
    </location>
</feature>
<evidence type="ECO:0000256" key="8">
    <source>
        <dbReference type="SAM" id="Phobius"/>
    </source>
</evidence>
<evidence type="ECO:0000256" key="7">
    <source>
        <dbReference type="SAM" id="MobiDB-lite"/>
    </source>
</evidence>
<keyword evidence="2" id="KW-0813">Transport</keyword>
<proteinExistence type="predicted"/>
<evidence type="ECO:0000313" key="11">
    <source>
        <dbReference type="Proteomes" id="UP000183407"/>
    </source>
</evidence>
<dbReference type="InterPro" id="IPR005829">
    <property type="entry name" value="Sugar_transporter_CS"/>
</dbReference>
<dbReference type="InterPro" id="IPR036259">
    <property type="entry name" value="MFS_trans_sf"/>
</dbReference>
<keyword evidence="5 8" id="KW-1133">Transmembrane helix</keyword>
<protein>
    <submittedName>
        <fullName evidence="10">Predicted arabinose efflux permease, MFS family</fullName>
    </submittedName>
</protein>
<organism evidence="10 11">
    <name type="scientific">Rhodococcus jostii</name>
    <dbReference type="NCBI Taxonomy" id="132919"/>
    <lineage>
        <taxon>Bacteria</taxon>
        <taxon>Bacillati</taxon>
        <taxon>Actinomycetota</taxon>
        <taxon>Actinomycetes</taxon>
        <taxon>Mycobacteriales</taxon>
        <taxon>Nocardiaceae</taxon>
        <taxon>Rhodococcus</taxon>
    </lineage>
</organism>
<dbReference type="InterPro" id="IPR011701">
    <property type="entry name" value="MFS"/>
</dbReference>
<feature type="transmembrane region" description="Helical" evidence="8">
    <location>
        <begin position="122"/>
        <end position="147"/>
    </location>
</feature>
<evidence type="ECO:0000259" key="9">
    <source>
        <dbReference type="PROSITE" id="PS50850"/>
    </source>
</evidence>
<feature type="transmembrane region" description="Helical" evidence="8">
    <location>
        <begin position="191"/>
        <end position="212"/>
    </location>
</feature>
<reference evidence="11" key="1">
    <citation type="submission" date="2016-10" db="EMBL/GenBank/DDBJ databases">
        <authorList>
            <person name="Varghese N."/>
        </authorList>
    </citation>
    <scope>NUCLEOTIDE SEQUENCE [LARGE SCALE GENOMIC DNA]</scope>
    <source>
        <strain evidence="11">DSM 44719</strain>
    </source>
</reference>
<evidence type="ECO:0000256" key="6">
    <source>
        <dbReference type="ARBA" id="ARBA00023136"/>
    </source>
</evidence>
<keyword evidence="4 8" id="KW-0812">Transmembrane</keyword>
<evidence type="ECO:0000313" key="10">
    <source>
        <dbReference type="EMBL" id="SEE84261.1"/>
    </source>
</evidence>
<dbReference type="EMBL" id="FNTL01000005">
    <property type="protein sequence ID" value="SEE84261.1"/>
    <property type="molecule type" value="Genomic_DNA"/>
</dbReference>
<feature type="transmembrane region" description="Helical" evidence="8">
    <location>
        <begin position="31"/>
        <end position="48"/>
    </location>
</feature>
<dbReference type="GO" id="GO:0005886">
    <property type="term" value="C:plasma membrane"/>
    <property type="evidence" value="ECO:0007669"/>
    <property type="project" value="UniProtKB-SubCell"/>
</dbReference>
<dbReference type="InterPro" id="IPR050171">
    <property type="entry name" value="MFS_Transporters"/>
</dbReference>
<dbReference type="OrthoDB" id="3177957at2"/>
<feature type="transmembrane region" description="Helical" evidence="8">
    <location>
        <begin position="270"/>
        <end position="291"/>
    </location>
</feature>
<name>A0A1H5M6F3_RHOJO</name>
<evidence type="ECO:0000256" key="3">
    <source>
        <dbReference type="ARBA" id="ARBA00022475"/>
    </source>
</evidence>
<feature type="transmembrane region" description="Helical" evidence="8">
    <location>
        <begin position="159"/>
        <end position="179"/>
    </location>
</feature>
<dbReference type="GO" id="GO:0022857">
    <property type="term" value="F:transmembrane transporter activity"/>
    <property type="evidence" value="ECO:0007669"/>
    <property type="project" value="InterPro"/>
</dbReference>
<dbReference type="PANTHER" id="PTHR23517:SF13">
    <property type="entry name" value="MAJOR FACILITATOR SUPERFAMILY MFS_1"/>
    <property type="match status" value="1"/>
</dbReference>
<evidence type="ECO:0000256" key="1">
    <source>
        <dbReference type="ARBA" id="ARBA00004651"/>
    </source>
</evidence>
<feature type="transmembrane region" description="Helical" evidence="8">
    <location>
        <begin position="240"/>
        <end position="258"/>
    </location>
</feature>
<keyword evidence="6 8" id="KW-0472">Membrane</keyword>
<dbReference type="Gene3D" id="1.20.1250.20">
    <property type="entry name" value="MFS general substrate transporter like domains"/>
    <property type="match status" value="1"/>
</dbReference>
<comment type="subcellular location">
    <subcellularLocation>
        <location evidence="1">Cell membrane</location>
        <topology evidence="1">Multi-pass membrane protein</topology>
    </subcellularLocation>
</comment>
<dbReference type="PANTHER" id="PTHR23517">
    <property type="entry name" value="RESISTANCE PROTEIN MDTM, PUTATIVE-RELATED-RELATED"/>
    <property type="match status" value="1"/>
</dbReference>
<evidence type="ECO:0000256" key="5">
    <source>
        <dbReference type="ARBA" id="ARBA00022989"/>
    </source>
</evidence>
<dbReference type="AlphaFoldDB" id="A0A1H5M6F3"/>
<feature type="region of interest" description="Disordered" evidence="7">
    <location>
        <begin position="1"/>
        <end position="27"/>
    </location>
</feature>